<dbReference type="PIRSF" id="PIRSF006661">
    <property type="entry name" value="PP-lp_UCP006661"/>
    <property type="match status" value="1"/>
</dbReference>
<dbReference type="InterPro" id="IPR022310">
    <property type="entry name" value="NAD/GMP_synthase"/>
</dbReference>
<dbReference type="CDD" id="cd01990">
    <property type="entry name" value="LarE-like"/>
    <property type="match status" value="1"/>
</dbReference>
<dbReference type="SUPFAM" id="SSF52402">
    <property type="entry name" value="Adenine nucleotide alpha hydrolases-like"/>
    <property type="match status" value="1"/>
</dbReference>
<dbReference type="GO" id="GO:0006163">
    <property type="term" value="P:purine nucleotide metabolic process"/>
    <property type="evidence" value="ECO:0007669"/>
    <property type="project" value="UniProtKB-ARBA"/>
</dbReference>
<organism evidence="3 4">
    <name type="scientific">Eiseniibacteriota bacterium</name>
    <dbReference type="NCBI Taxonomy" id="2212470"/>
    <lineage>
        <taxon>Bacteria</taxon>
        <taxon>Candidatus Eiseniibacteriota</taxon>
    </lineage>
</organism>
<feature type="domain" description="NAD/GMP synthase" evidence="2">
    <location>
        <begin position="20"/>
        <end position="81"/>
    </location>
</feature>
<protein>
    <submittedName>
        <fullName evidence="3">ATP-dependent sacrificial sulfur transferase LarE</fullName>
    </submittedName>
</protein>
<dbReference type="AlphaFoldDB" id="A0A948RXM1"/>
<dbReference type="InterPro" id="IPR014729">
    <property type="entry name" value="Rossmann-like_a/b/a_fold"/>
</dbReference>
<dbReference type="PANTHER" id="PTHR43169:SF2">
    <property type="entry name" value="NAD_GMP SYNTHASE DOMAIN-CONTAINING PROTEIN"/>
    <property type="match status" value="1"/>
</dbReference>
<comment type="caution">
    <text evidence="3">The sequence shown here is derived from an EMBL/GenBank/DDBJ whole genome shotgun (WGS) entry which is preliminary data.</text>
</comment>
<feature type="active site" description="Nucleophile and sulfur donor" evidence="1">
    <location>
        <position position="177"/>
    </location>
</feature>
<dbReference type="Pfam" id="PF02540">
    <property type="entry name" value="NAD_synthase"/>
    <property type="match status" value="1"/>
</dbReference>
<evidence type="ECO:0000259" key="2">
    <source>
        <dbReference type="Pfam" id="PF02540"/>
    </source>
</evidence>
<sequence length="275" mass="30728">MNRQLEEKLERLESHLASLGSAVVAYSGGVDSAFLAVAAHRALGARMIAVLGHSPSLAQKEWNDACKISERFGFPMEKVVTHELENPLYQSNTPDRCYHCKDELFQILKTWAAEKGFQTVLDGTNKDDLGDYRPGRRAGEKHGIRSPLIDCGWTKEEIRQVSLALGIPIWDKPASPCLASRFPTGEPIRLEALRWVEKAETALRSLGFLEQRVRVHGEMARIELSLGEMPRMLEPGIRAAVIQSLHEAGFRRIVLDLEGYRSSGEGWSKNAEELP</sequence>
<dbReference type="NCBIfam" id="TIGR00268">
    <property type="entry name" value="ATP-dependent sacrificial sulfur transferase LarE"/>
    <property type="match status" value="1"/>
</dbReference>
<dbReference type="EMBL" id="JAHJDP010000104">
    <property type="protein sequence ID" value="MBU2692913.1"/>
    <property type="molecule type" value="Genomic_DNA"/>
</dbReference>
<reference evidence="3" key="1">
    <citation type="submission" date="2021-05" db="EMBL/GenBank/DDBJ databases">
        <title>Energy efficiency and biological interactions define the core microbiome of deep oligotrophic groundwater.</title>
        <authorList>
            <person name="Mehrshad M."/>
            <person name="Lopez-Fernandez M."/>
            <person name="Bell E."/>
            <person name="Bernier-Latmani R."/>
            <person name="Bertilsson S."/>
            <person name="Dopson M."/>
        </authorList>
    </citation>
    <scope>NUCLEOTIDE SEQUENCE</scope>
    <source>
        <strain evidence="3">Modern_marine.mb.64</strain>
    </source>
</reference>
<proteinExistence type="predicted"/>
<evidence type="ECO:0000313" key="4">
    <source>
        <dbReference type="Proteomes" id="UP000777784"/>
    </source>
</evidence>
<keyword evidence="3" id="KW-0808">Transferase</keyword>
<dbReference type="PANTHER" id="PTHR43169">
    <property type="entry name" value="EXSB FAMILY PROTEIN"/>
    <property type="match status" value="1"/>
</dbReference>
<dbReference type="Proteomes" id="UP000777784">
    <property type="component" value="Unassembled WGS sequence"/>
</dbReference>
<dbReference type="Gene3D" id="3.40.50.620">
    <property type="entry name" value="HUPs"/>
    <property type="match status" value="1"/>
</dbReference>
<gene>
    <name evidence="3" type="primary">larE</name>
    <name evidence="3" type="ORF">KJ970_18490</name>
</gene>
<evidence type="ECO:0000313" key="3">
    <source>
        <dbReference type="EMBL" id="MBU2692913.1"/>
    </source>
</evidence>
<evidence type="ECO:0000256" key="1">
    <source>
        <dbReference type="PIRSR" id="PIRSR006661-1"/>
    </source>
</evidence>
<accession>A0A948RXM1</accession>
<name>A0A948RXM1_UNCEI</name>
<dbReference type="InterPro" id="IPR005232">
    <property type="entry name" value="LarE"/>
</dbReference>
<dbReference type="InterPro" id="IPR052188">
    <property type="entry name" value="Ni-pincer_cofactor_biosynth"/>
</dbReference>
<dbReference type="GO" id="GO:0016783">
    <property type="term" value="F:sulfurtransferase activity"/>
    <property type="evidence" value="ECO:0007669"/>
    <property type="project" value="InterPro"/>
</dbReference>